<dbReference type="PANTHER" id="PTHR47018">
    <property type="entry name" value="CXC DOMAIN-CONTAINING PROTEIN-RELATED"/>
    <property type="match status" value="1"/>
</dbReference>
<reference evidence="1 2" key="1">
    <citation type="submission" date="2023-11" db="EMBL/GenBank/DDBJ databases">
        <title>Halocaridina rubra genome assembly.</title>
        <authorList>
            <person name="Smith C."/>
        </authorList>
    </citation>
    <scope>NUCLEOTIDE SEQUENCE [LARGE SCALE GENOMIC DNA]</scope>
    <source>
        <strain evidence="1">EP-1</strain>
        <tissue evidence="1">Whole</tissue>
    </source>
</reference>
<gene>
    <name evidence="1" type="ORF">SK128_018960</name>
</gene>
<dbReference type="PANTHER" id="PTHR47018:SF3">
    <property type="entry name" value="MYCBP-ASSOCIATED PROTEIN"/>
    <property type="match status" value="1"/>
</dbReference>
<protein>
    <submittedName>
        <fullName evidence="1">Uncharacterized protein</fullName>
    </submittedName>
</protein>
<dbReference type="EMBL" id="JAXCGZ010019679">
    <property type="protein sequence ID" value="KAK7065892.1"/>
    <property type="molecule type" value="Genomic_DNA"/>
</dbReference>
<accession>A0AAN8WGU8</accession>
<proteinExistence type="predicted"/>
<evidence type="ECO:0000313" key="1">
    <source>
        <dbReference type="EMBL" id="KAK7065892.1"/>
    </source>
</evidence>
<dbReference type="AlphaFoldDB" id="A0AAN8WGU8"/>
<name>A0AAN8WGU8_HALRR</name>
<evidence type="ECO:0000313" key="2">
    <source>
        <dbReference type="Proteomes" id="UP001381693"/>
    </source>
</evidence>
<sequence>MSEDDKLPRMHNITFHEAETMFFDHIRIVIFEEHYLRSLQSLLHDYKSILSWYGFPTSGTKSSYIHSHPQRNLSDLVYNTSGGGTYVEAALFSIGVRSEQLVHNIAERLRDDINTIKLIPWPPRLEELEDEKELSPLLVQLLSALQGKEEVDLSPRTRSLASLITQYIAKRPTTTAINATITLHGITRSKELDDPYYKLSMGISYSNMLLLRDVWTMHDLKRCSVCPDKIAEGVLSISIIDNVDFCNDSLTGGGNSYSNMAWDMWIECIMNKDSKMKSGWLCILQNEKQLLVHSRSVNNVARTALKAVIDLVEVSQLVDLSELLEHRAAEESVALFNPNGTYKKTQKSQIIQKLSLQPVDLQEPYITLIDMEMI</sequence>
<dbReference type="Proteomes" id="UP001381693">
    <property type="component" value="Unassembled WGS sequence"/>
</dbReference>
<keyword evidence="2" id="KW-1185">Reference proteome</keyword>
<comment type="caution">
    <text evidence="1">The sequence shown here is derived from an EMBL/GenBank/DDBJ whole genome shotgun (WGS) entry which is preliminary data.</text>
</comment>
<organism evidence="1 2">
    <name type="scientific">Halocaridina rubra</name>
    <name type="common">Hawaiian red shrimp</name>
    <dbReference type="NCBI Taxonomy" id="373956"/>
    <lineage>
        <taxon>Eukaryota</taxon>
        <taxon>Metazoa</taxon>
        <taxon>Ecdysozoa</taxon>
        <taxon>Arthropoda</taxon>
        <taxon>Crustacea</taxon>
        <taxon>Multicrustacea</taxon>
        <taxon>Malacostraca</taxon>
        <taxon>Eumalacostraca</taxon>
        <taxon>Eucarida</taxon>
        <taxon>Decapoda</taxon>
        <taxon>Pleocyemata</taxon>
        <taxon>Caridea</taxon>
        <taxon>Atyoidea</taxon>
        <taxon>Atyidae</taxon>
        <taxon>Halocaridina</taxon>
    </lineage>
</organism>